<dbReference type="Gene3D" id="2.60.40.4390">
    <property type="match status" value="1"/>
</dbReference>
<evidence type="ECO:0000256" key="2">
    <source>
        <dbReference type="ARBA" id="ARBA00005709"/>
    </source>
</evidence>
<reference evidence="10" key="2">
    <citation type="submission" date="2020-03" db="EMBL/GenBank/DDBJ databases">
        <authorList>
            <consortium name="NCBI Pathogen Detection Project"/>
        </authorList>
    </citation>
    <scope>NUCLEOTIDE SEQUENCE</scope>
    <source>
        <strain evidence="10">AMC_487</strain>
    </source>
</reference>
<dbReference type="RefSeq" id="WP_059328138.1">
    <property type="nucleotide sequence ID" value="NZ_AP022298.1"/>
</dbReference>
<keyword evidence="10" id="KW-0969">Cilium</keyword>
<dbReference type="NCBIfam" id="NF005953">
    <property type="entry name" value="PRK08026.1"/>
    <property type="match status" value="1"/>
</dbReference>
<gene>
    <name evidence="10" type="ORF">HJQ60_001587</name>
</gene>
<keyword evidence="5 6" id="KW-0975">Bacterial flagellum</keyword>
<evidence type="ECO:0000256" key="3">
    <source>
        <dbReference type="ARBA" id="ARBA00020110"/>
    </source>
</evidence>
<evidence type="ECO:0000259" key="7">
    <source>
        <dbReference type="Pfam" id="PF00669"/>
    </source>
</evidence>
<protein>
    <recommendedName>
        <fullName evidence="3 6">Flagellin</fullName>
    </recommendedName>
</protein>
<dbReference type="Pfam" id="PF00700">
    <property type="entry name" value="Flagellin_C"/>
    <property type="match status" value="1"/>
</dbReference>
<keyword evidence="4 6" id="KW-0964">Secreted</keyword>
<sequence>MAQVINTNSLSLITQNNINKNQSALSSSIERLSSGLRINSAKDDAAGQAIANRFTSNIKGLTQAARNANDGISVAQTTEGALSEINNNLQRIRELTVQASTGTNSDSDLDSIQDEIKSRLDEIDRVSGQTQFNGVNVLAKDGSMKIQVGANDGQTITIDLKKIDSDTLGLSGFNVNGSADKASVAATADGMVKDGYIKGLTSSDGSTAYTKTTANTAAKGSDILAALKTGDKITATGANSLADNATSTTYTYNATSNTFSYTADGVNQTNAAANLIPAAGKTTAASVTIGGTAQNVNIDDSGNITSSDGDQLYLDSTGNLTKNQAGNPSKATVSGLLGNMAADGTAVETTIKTEAGVTVTAKGNTGTDTNTDGVPDSFTDGTVKIEGATVSASAFTGIAYSANTGGNTYAVAANNTTNGFLAGDDLTQDAQTVSTYYSQADGTVTNSAGKEIYKDADGVYSTENKTSKTSDPLAALDDAISSIDKFRSSLGAIQNRLDSAVTNLNNTTTNLSEAQSRIQDADYATEVSNMSKAQIIQQAGNSVLAKANQVPQQVLSLLQG</sequence>
<dbReference type="Pfam" id="PF12445">
    <property type="entry name" value="FliC"/>
    <property type="match status" value="1"/>
</dbReference>
<feature type="domain" description="Flagellin C-terminal" evidence="8">
    <location>
        <begin position="474"/>
        <end position="558"/>
    </location>
</feature>
<comment type="function">
    <text evidence="1 6">Flagellin is the subunit protein which polymerizes to form the filaments of bacterial flagella.</text>
</comment>
<proteinExistence type="inferred from homology"/>
<evidence type="ECO:0000256" key="5">
    <source>
        <dbReference type="ARBA" id="ARBA00023143"/>
    </source>
</evidence>
<dbReference type="InterPro" id="IPR001029">
    <property type="entry name" value="Flagellin_N"/>
</dbReference>
<feature type="domain" description="Flagellin H7-serospecific" evidence="9">
    <location>
        <begin position="339"/>
        <end position="466"/>
    </location>
</feature>
<dbReference type="SUPFAM" id="SSF64518">
    <property type="entry name" value="Phase 1 flagellin"/>
    <property type="match status" value="1"/>
</dbReference>
<dbReference type="GO" id="GO:0005198">
    <property type="term" value="F:structural molecule activity"/>
    <property type="evidence" value="ECO:0007669"/>
    <property type="project" value="UniProtKB-UniRule"/>
</dbReference>
<dbReference type="Pfam" id="PF00669">
    <property type="entry name" value="Flagellin_N"/>
    <property type="match status" value="1"/>
</dbReference>
<keyword evidence="10" id="KW-0966">Cell projection</keyword>
<dbReference type="PRINTS" id="PR00207">
    <property type="entry name" value="FLAGELLIN"/>
</dbReference>
<dbReference type="InterPro" id="IPR001492">
    <property type="entry name" value="Flagellin"/>
</dbReference>
<dbReference type="FunFam" id="1.20.1330.10:FF:000004">
    <property type="entry name" value="Flagellin"/>
    <property type="match status" value="1"/>
</dbReference>
<comment type="subcellular location">
    <subcellularLocation>
        <location evidence="6">Secreted</location>
    </subcellularLocation>
    <subcellularLocation>
        <location evidence="6">Bacterial flagellum</location>
    </subcellularLocation>
</comment>
<dbReference type="PANTHER" id="PTHR42792">
    <property type="entry name" value="FLAGELLIN"/>
    <property type="match status" value="1"/>
</dbReference>
<dbReference type="InterPro" id="IPR032826">
    <property type="entry name" value="FliC_H7"/>
</dbReference>
<evidence type="ECO:0000313" key="10">
    <source>
        <dbReference type="EMBL" id="HAI5331632.1"/>
    </source>
</evidence>
<evidence type="ECO:0000256" key="1">
    <source>
        <dbReference type="ARBA" id="ARBA00002270"/>
    </source>
</evidence>
<evidence type="ECO:0000256" key="4">
    <source>
        <dbReference type="ARBA" id="ARBA00022525"/>
    </source>
</evidence>
<feature type="domain" description="Flagellin N-terminal" evidence="7">
    <location>
        <begin position="5"/>
        <end position="140"/>
    </location>
</feature>
<organism evidence="10">
    <name type="scientific">Escherichia coli</name>
    <dbReference type="NCBI Taxonomy" id="562"/>
    <lineage>
        <taxon>Bacteria</taxon>
        <taxon>Pseudomonadati</taxon>
        <taxon>Pseudomonadota</taxon>
        <taxon>Gammaproteobacteria</taxon>
        <taxon>Enterobacterales</taxon>
        <taxon>Enterobacteriaceae</taxon>
        <taxon>Escherichia</taxon>
    </lineage>
</organism>
<dbReference type="GO" id="GO:0009288">
    <property type="term" value="C:bacterial-type flagellum"/>
    <property type="evidence" value="ECO:0007669"/>
    <property type="project" value="UniProtKB-SubCell"/>
</dbReference>
<evidence type="ECO:0000259" key="9">
    <source>
        <dbReference type="Pfam" id="PF12445"/>
    </source>
</evidence>
<evidence type="ECO:0000259" key="8">
    <source>
        <dbReference type="Pfam" id="PF00700"/>
    </source>
</evidence>
<dbReference type="EMBL" id="DABERK010000007">
    <property type="protein sequence ID" value="HAI5331632.1"/>
    <property type="molecule type" value="Genomic_DNA"/>
</dbReference>
<name>A0A244BM83_ECOLX</name>
<accession>A0A244BM83</accession>
<reference evidence="10" key="1">
    <citation type="journal article" date="2018" name="Genome Biol.">
        <title>SKESA: strategic k-mer extension for scrupulous assemblies.</title>
        <authorList>
            <person name="Souvorov A."/>
            <person name="Agarwala R."/>
            <person name="Lipman D.J."/>
        </authorList>
    </citation>
    <scope>NUCLEOTIDE SEQUENCE [LARGE SCALE GENOMIC DNA]</scope>
    <source>
        <strain evidence="10">AMC_487</strain>
    </source>
</reference>
<evidence type="ECO:0000256" key="6">
    <source>
        <dbReference type="RuleBase" id="RU362073"/>
    </source>
</evidence>
<comment type="caution">
    <text evidence="10">The sequence shown here is derived from an EMBL/GenBank/DDBJ whole genome shotgun (WGS) entry which is preliminary data.</text>
</comment>
<keyword evidence="10" id="KW-0282">Flagellum</keyword>
<dbReference type="Gene3D" id="6.10.280.190">
    <property type="match status" value="1"/>
</dbReference>
<dbReference type="Proteomes" id="UP000845800">
    <property type="component" value="Unassembled WGS sequence"/>
</dbReference>
<dbReference type="InterPro" id="IPR046358">
    <property type="entry name" value="Flagellin_C"/>
</dbReference>
<dbReference type="AlphaFoldDB" id="A0A244BM83"/>
<dbReference type="Gene3D" id="1.20.1330.10">
    <property type="entry name" value="f41 fragment of flagellin, N-terminal domain"/>
    <property type="match status" value="2"/>
</dbReference>
<comment type="similarity">
    <text evidence="2 6">Belongs to the bacterial flagellin family.</text>
</comment>
<dbReference type="GO" id="GO:0005576">
    <property type="term" value="C:extracellular region"/>
    <property type="evidence" value="ECO:0007669"/>
    <property type="project" value="UniProtKB-SubCell"/>
</dbReference>
<dbReference type="PANTHER" id="PTHR42792:SF2">
    <property type="entry name" value="FLAGELLIN"/>
    <property type="match status" value="1"/>
</dbReference>